<keyword evidence="2" id="KW-1185">Reference proteome</keyword>
<proteinExistence type="predicted"/>
<reference evidence="1 2" key="2">
    <citation type="journal article" date="2022" name="Mol. Ecol. Resour.">
        <title>The genomes of chicory, endive, great burdock and yacon provide insights into Asteraceae paleo-polyploidization history and plant inulin production.</title>
        <authorList>
            <person name="Fan W."/>
            <person name="Wang S."/>
            <person name="Wang H."/>
            <person name="Wang A."/>
            <person name="Jiang F."/>
            <person name="Liu H."/>
            <person name="Zhao H."/>
            <person name="Xu D."/>
            <person name="Zhang Y."/>
        </authorList>
    </citation>
    <scope>NUCLEOTIDE SEQUENCE [LARGE SCALE GENOMIC DNA]</scope>
    <source>
        <strain evidence="2">cv. Yunnan</strain>
        <tissue evidence="1">Leaves</tissue>
    </source>
</reference>
<evidence type="ECO:0000313" key="2">
    <source>
        <dbReference type="Proteomes" id="UP001056120"/>
    </source>
</evidence>
<sequence length="139" mass="15873">MEGDLVGNKRGREDDKGMGRLEKRPSVLEEYSYSYSSDEMINGVKYEEEKETPGLFNQLITNLVNRPNQEAKESEEGEECTSDQVVEDEKDDSIIDNIVARLPRTLSGSCNHVRILICSFYDDFADVEICLLLWISSRL</sequence>
<evidence type="ECO:0000313" key="1">
    <source>
        <dbReference type="EMBL" id="KAI3830312.1"/>
    </source>
</evidence>
<reference evidence="2" key="1">
    <citation type="journal article" date="2022" name="Mol. Ecol. Resour.">
        <title>The genomes of chicory, endive, great burdock and yacon provide insights into Asteraceae palaeo-polyploidization history and plant inulin production.</title>
        <authorList>
            <person name="Fan W."/>
            <person name="Wang S."/>
            <person name="Wang H."/>
            <person name="Wang A."/>
            <person name="Jiang F."/>
            <person name="Liu H."/>
            <person name="Zhao H."/>
            <person name="Xu D."/>
            <person name="Zhang Y."/>
        </authorList>
    </citation>
    <scope>NUCLEOTIDE SEQUENCE [LARGE SCALE GENOMIC DNA]</scope>
    <source>
        <strain evidence="2">cv. Yunnan</strain>
    </source>
</reference>
<accession>A0ACB9KDH1</accession>
<dbReference type="Proteomes" id="UP001056120">
    <property type="component" value="Linkage Group LG01"/>
</dbReference>
<comment type="caution">
    <text evidence="1">The sequence shown here is derived from an EMBL/GenBank/DDBJ whole genome shotgun (WGS) entry which is preliminary data.</text>
</comment>
<name>A0ACB9KDH1_9ASTR</name>
<protein>
    <submittedName>
        <fullName evidence="1">Uncharacterized protein</fullName>
    </submittedName>
</protein>
<dbReference type="EMBL" id="CM042018">
    <property type="protein sequence ID" value="KAI3830312.1"/>
    <property type="molecule type" value="Genomic_DNA"/>
</dbReference>
<gene>
    <name evidence="1" type="ORF">L1987_04450</name>
</gene>
<organism evidence="1 2">
    <name type="scientific">Smallanthus sonchifolius</name>
    <dbReference type="NCBI Taxonomy" id="185202"/>
    <lineage>
        <taxon>Eukaryota</taxon>
        <taxon>Viridiplantae</taxon>
        <taxon>Streptophyta</taxon>
        <taxon>Embryophyta</taxon>
        <taxon>Tracheophyta</taxon>
        <taxon>Spermatophyta</taxon>
        <taxon>Magnoliopsida</taxon>
        <taxon>eudicotyledons</taxon>
        <taxon>Gunneridae</taxon>
        <taxon>Pentapetalae</taxon>
        <taxon>asterids</taxon>
        <taxon>campanulids</taxon>
        <taxon>Asterales</taxon>
        <taxon>Asteraceae</taxon>
        <taxon>Asteroideae</taxon>
        <taxon>Heliantheae alliance</taxon>
        <taxon>Millerieae</taxon>
        <taxon>Smallanthus</taxon>
    </lineage>
</organism>